<dbReference type="SUPFAM" id="SSF53335">
    <property type="entry name" value="S-adenosyl-L-methionine-dependent methyltransferases"/>
    <property type="match status" value="1"/>
</dbReference>
<sequence length="240" mass="27560">MPRNAHFRFKQFTVRQDQCAMKVCTDACVLGAWADVEDADRILDIGAGTGLLSLMVAQRNTYAMIDAVEIDAEAFYQAGENVEQSPFHDRITLFHSAVQEFVSDHLYDVIITNPPFFQSDLLSPIDKKNIAHHAKSLDFEELLTAIARLLKPEGKFNILFPVDEGERFAGKAENAGWKLARKLTLFHQEDKKAFRLLMQFQRAEFAHNLTVEPDLYIYEKDGTTHDPRFRELLKAFYLKF</sequence>
<dbReference type="PANTHER" id="PTHR47739:SF1">
    <property type="entry name" value="TRNA1(VAL) (ADENINE(37)-N6)-METHYLTRANSFERASE"/>
    <property type="match status" value="1"/>
</dbReference>
<keyword evidence="2 6" id="KW-0489">Methyltransferase</keyword>
<evidence type="ECO:0000256" key="5">
    <source>
        <dbReference type="ARBA" id="ARBA00022694"/>
    </source>
</evidence>
<dbReference type="GO" id="GO:0008033">
    <property type="term" value="P:tRNA processing"/>
    <property type="evidence" value="ECO:0007669"/>
    <property type="project" value="UniProtKB-UniRule"/>
</dbReference>
<comment type="similarity">
    <text evidence="6">Belongs to the methyltransferase superfamily. tRNA (adenine-N(6)-)-methyltransferase family.</text>
</comment>
<evidence type="ECO:0000256" key="2">
    <source>
        <dbReference type="ARBA" id="ARBA00022603"/>
    </source>
</evidence>
<dbReference type="AlphaFoldDB" id="A0A1G7Z0V0"/>
<evidence type="ECO:0000256" key="6">
    <source>
        <dbReference type="HAMAP-Rule" id="MF_01872"/>
    </source>
</evidence>
<evidence type="ECO:0000259" key="7">
    <source>
        <dbReference type="Pfam" id="PF05175"/>
    </source>
</evidence>
<dbReference type="InterPro" id="IPR022882">
    <property type="entry name" value="tRNA_adenine-N6_MeTrfase"/>
</dbReference>
<dbReference type="OrthoDB" id="5383291at2"/>
<dbReference type="Pfam" id="PF05175">
    <property type="entry name" value="MTS"/>
    <property type="match status" value="1"/>
</dbReference>
<organism evidence="8 9">
    <name type="scientific">Dyadobacter soli</name>
    <dbReference type="NCBI Taxonomy" id="659014"/>
    <lineage>
        <taxon>Bacteria</taxon>
        <taxon>Pseudomonadati</taxon>
        <taxon>Bacteroidota</taxon>
        <taxon>Cytophagia</taxon>
        <taxon>Cytophagales</taxon>
        <taxon>Spirosomataceae</taxon>
        <taxon>Dyadobacter</taxon>
    </lineage>
</organism>
<protein>
    <recommendedName>
        <fullName evidence="6">tRNA1(Val) (adenine(37)-N6)-methyltransferase</fullName>
        <ecNumber evidence="6">2.1.1.223</ecNumber>
    </recommendedName>
    <alternativeName>
        <fullName evidence="6">tRNA m6A37 methyltransferase</fullName>
    </alternativeName>
</protein>
<dbReference type="InterPro" id="IPR020596">
    <property type="entry name" value="rRNA_Ade_Mease_Trfase_CS"/>
</dbReference>
<dbReference type="InterPro" id="IPR029063">
    <property type="entry name" value="SAM-dependent_MTases_sf"/>
</dbReference>
<evidence type="ECO:0000256" key="4">
    <source>
        <dbReference type="ARBA" id="ARBA00022691"/>
    </source>
</evidence>
<dbReference type="CDD" id="cd02440">
    <property type="entry name" value="AdoMet_MTases"/>
    <property type="match status" value="1"/>
</dbReference>
<dbReference type="InterPro" id="IPR050210">
    <property type="entry name" value="tRNA_Adenine-N(6)_MTase"/>
</dbReference>
<evidence type="ECO:0000256" key="1">
    <source>
        <dbReference type="ARBA" id="ARBA00022490"/>
    </source>
</evidence>
<comment type="catalytic activity">
    <reaction evidence="6">
        <text>adenosine(37) in tRNA1(Val) + S-adenosyl-L-methionine = N(6)-methyladenosine(37) in tRNA1(Val) + S-adenosyl-L-homocysteine + H(+)</text>
        <dbReference type="Rhea" id="RHEA:43160"/>
        <dbReference type="Rhea" id="RHEA-COMP:10369"/>
        <dbReference type="Rhea" id="RHEA-COMP:10370"/>
        <dbReference type="ChEBI" id="CHEBI:15378"/>
        <dbReference type="ChEBI" id="CHEBI:57856"/>
        <dbReference type="ChEBI" id="CHEBI:59789"/>
        <dbReference type="ChEBI" id="CHEBI:74411"/>
        <dbReference type="ChEBI" id="CHEBI:74449"/>
        <dbReference type="EC" id="2.1.1.223"/>
    </reaction>
</comment>
<feature type="domain" description="Methyltransferase small" evidence="7">
    <location>
        <begin position="38"/>
        <end position="121"/>
    </location>
</feature>
<dbReference type="GO" id="GO:0000179">
    <property type="term" value="F:rRNA (adenine-N6,N6-)-dimethyltransferase activity"/>
    <property type="evidence" value="ECO:0007669"/>
    <property type="project" value="InterPro"/>
</dbReference>
<accession>A0A1G7Z0V0</accession>
<keyword evidence="3 6" id="KW-0808">Transferase</keyword>
<keyword evidence="5 6" id="KW-0819">tRNA processing</keyword>
<gene>
    <name evidence="8" type="ORF">SAMN04487996_12734</name>
</gene>
<dbReference type="HAMAP" id="MF_01872">
    <property type="entry name" value="tRNA_methyltr_YfiC"/>
    <property type="match status" value="1"/>
</dbReference>
<dbReference type="STRING" id="659014.SAMN04487996_12734"/>
<keyword evidence="9" id="KW-1185">Reference proteome</keyword>
<proteinExistence type="inferred from homology"/>
<dbReference type="PROSITE" id="PS00092">
    <property type="entry name" value="N6_MTASE"/>
    <property type="match status" value="1"/>
</dbReference>
<dbReference type="EC" id="2.1.1.223" evidence="6"/>
<dbReference type="GO" id="GO:0003676">
    <property type="term" value="F:nucleic acid binding"/>
    <property type="evidence" value="ECO:0007669"/>
    <property type="project" value="InterPro"/>
</dbReference>
<comment type="function">
    <text evidence="6">Specifically methylates the adenine in position 37 of tRNA(1)(Val) (anticodon cmo5UAC).</text>
</comment>
<dbReference type="GO" id="GO:0016430">
    <property type="term" value="F:tRNA (adenine-N6)-methyltransferase activity"/>
    <property type="evidence" value="ECO:0007669"/>
    <property type="project" value="UniProtKB-UniRule"/>
</dbReference>
<name>A0A1G7Z0V0_9BACT</name>
<dbReference type="Proteomes" id="UP000198748">
    <property type="component" value="Unassembled WGS sequence"/>
</dbReference>
<dbReference type="PROSITE" id="PS01131">
    <property type="entry name" value="RRNA_A_DIMETH"/>
    <property type="match status" value="1"/>
</dbReference>
<comment type="subcellular location">
    <subcellularLocation>
        <location evidence="6">Cytoplasm</location>
    </subcellularLocation>
</comment>
<evidence type="ECO:0000313" key="8">
    <source>
        <dbReference type="EMBL" id="SDH02402.1"/>
    </source>
</evidence>
<dbReference type="Gene3D" id="3.40.50.150">
    <property type="entry name" value="Vaccinia Virus protein VP39"/>
    <property type="match status" value="1"/>
</dbReference>
<keyword evidence="4 6" id="KW-0949">S-adenosyl-L-methionine</keyword>
<evidence type="ECO:0000256" key="3">
    <source>
        <dbReference type="ARBA" id="ARBA00022679"/>
    </source>
</evidence>
<dbReference type="InterPro" id="IPR002052">
    <property type="entry name" value="DNA_methylase_N6_adenine_CS"/>
</dbReference>
<dbReference type="InterPro" id="IPR007848">
    <property type="entry name" value="Small_mtfrase_dom"/>
</dbReference>
<evidence type="ECO:0000313" key="9">
    <source>
        <dbReference type="Proteomes" id="UP000198748"/>
    </source>
</evidence>
<dbReference type="EMBL" id="FNAN01000027">
    <property type="protein sequence ID" value="SDH02402.1"/>
    <property type="molecule type" value="Genomic_DNA"/>
</dbReference>
<reference evidence="9" key="1">
    <citation type="submission" date="2016-10" db="EMBL/GenBank/DDBJ databases">
        <authorList>
            <person name="Varghese N."/>
            <person name="Submissions S."/>
        </authorList>
    </citation>
    <scope>NUCLEOTIDE SEQUENCE [LARGE SCALE GENOMIC DNA]</scope>
    <source>
        <strain evidence="9">DSM 25329</strain>
    </source>
</reference>
<dbReference type="PANTHER" id="PTHR47739">
    <property type="entry name" value="TRNA1(VAL) (ADENINE(37)-N6)-METHYLTRANSFERASE"/>
    <property type="match status" value="1"/>
</dbReference>
<dbReference type="RefSeq" id="WP_090157228.1">
    <property type="nucleotide sequence ID" value="NZ_FNAN01000027.1"/>
</dbReference>
<keyword evidence="1 6" id="KW-0963">Cytoplasm</keyword>
<dbReference type="GO" id="GO:0005737">
    <property type="term" value="C:cytoplasm"/>
    <property type="evidence" value="ECO:0007669"/>
    <property type="project" value="UniProtKB-SubCell"/>
</dbReference>